<accession>A0A0F9V709</accession>
<organism evidence="1">
    <name type="scientific">marine sediment metagenome</name>
    <dbReference type="NCBI Taxonomy" id="412755"/>
    <lineage>
        <taxon>unclassified sequences</taxon>
        <taxon>metagenomes</taxon>
        <taxon>ecological metagenomes</taxon>
    </lineage>
</organism>
<proteinExistence type="predicted"/>
<dbReference type="EMBL" id="LAZR01000429">
    <property type="protein sequence ID" value="KKN69281.1"/>
    <property type="molecule type" value="Genomic_DNA"/>
</dbReference>
<reference evidence="1" key="1">
    <citation type="journal article" date="2015" name="Nature">
        <title>Complex archaea that bridge the gap between prokaryotes and eukaryotes.</title>
        <authorList>
            <person name="Spang A."/>
            <person name="Saw J.H."/>
            <person name="Jorgensen S.L."/>
            <person name="Zaremba-Niedzwiedzka K."/>
            <person name="Martijn J."/>
            <person name="Lind A.E."/>
            <person name="van Eijk R."/>
            <person name="Schleper C."/>
            <person name="Guy L."/>
            <person name="Ettema T.J."/>
        </authorList>
    </citation>
    <scope>NUCLEOTIDE SEQUENCE</scope>
</reference>
<evidence type="ECO:0000313" key="1">
    <source>
        <dbReference type="EMBL" id="KKN69281.1"/>
    </source>
</evidence>
<gene>
    <name evidence="1" type="ORF">LCGC14_0442760</name>
</gene>
<dbReference type="AlphaFoldDB" id="A0A0F9V709"/>
<sequence>MILPCTCPVVYRTDSWAIPASEFQHKRYKGKRVHTSLKNNKGFRCTVCGREKRNV</sequence>
<name>A0A0F9V709_9ZZZZ</name>
<protein>
    <submittedName>
        <fullName evidence="1">Uncharacterized protein</fullName>
    </submittedName>
</protein>
<comment type="caution">
    <text evidence="1">The sequence shown here is derived from an EMBL/GenBank/DDBJ whole genome shotgun (WGS) entry which is preliminary data.</text>
</comment>